<dbReference type="EMBL" id="JH370136">
    <property type="protein sequence ID" value="ELA41989.1"/>
    <property type="molecule type" value="Genomic_DNA"/>
</dbReference>
<dbReference type="HOGENOM" id="CLU_1112062_0_0_1"/>
<dbReference type="Proteomes" id="UP000011082">
    <property type="component" value="Unassembled WGS sequence"/>
</dbReference>
<dbReference type="InParanoid" id="L2GMY4"/>
<dbReference type="GeneID" id="19881718"/>
<sequence>MLREQALVKILEYGKMPMREALTQVCIFLGVEFYYEQENGLFTLSTESFVLDISNSECNLIFVEDLLNSKLGYIQLYISHFLSRKHIFYYLLKYLISCTRNTHSSFGYNAGIGPEASLEKHKCICSCIFTDHYCQSFNLNTVSEGFNIFTHSKIDLPLEYYFYEPGTVLQKVELSSLYYNLAKIITPEYFDKRYYDFLVNSEKTFYENGSVRVVANSVYTNGERSPVASLAFLRGCTLKESLNFAKTLEK</sequence>
<protein>
    <submittedName>
        <fullName evidence="1">Uncharacterized protein</fullName>
    </submittedName>
</protein>
<keyword evidence="2" id="KW-1185">Reference proteome</keyword>
<accession>L2GMY4</accession>
<evidence type="ECO:0000313" key="2">
    <source>
        <dbReference type="Proteomes" id="UP000011082"/>
    </source>
</evidence>
<dbReference type="OMA" id="DINFFTH"/>
<dbReference type="AlphaFoldDB" id="L2GMY4"/>
<evidence type="ECO:0000313" key="1">
    <source>
        <dbReference type="EMBL" id="ELA41989.1"/>
    </source>
</evidence>
<organism evidence="1 2">
    <name type="scientific">Vittaforma corneae (strain ATCC 50505)</name>
    <name type="common">Microsporidian parasite</name>
    <name type="synonym">Nosema corneum</name>
    <dbReference type="NCBI Taxonomy" id="993615"/>
    <lineage>
        <taxon>Eukaryota</taxon>
        <taxon>Fungi</taxon>
        <taxon>Fungi incertae sedis</taxon>
        <taxon>Microsporidia</taxon>
        <taxon>Nosematidae</taxon>
        <taxon>Vittaforma</taxon>
    </lineage>
</organism>
<proteinExistence type="predicted"/>
<dbReference type="VEuPathDB" id="MicrosporidiaDB:VICG_01006"/>
<name>L2GMY4_VITCO</name>
<gene>
    <name evidence="1" type="ORF">VICG_01006</name>
</gene>
<dbReference type="OrthoDB" id="2190614at2759"/>
<dbReference type="RefSeq" id="XP_007604453.1">
    <property type="nucleotide sequence ID" value="XM_007604391.1"/>
</dbReference>
<reference evidence="2" key="1">
    <citation type="submission" date="2011-05" db="EMBL/GenBank/DDBJ databases">
        <title>The genome sequence of Vittaforma corneae strain ATCC 50505.</title>
        <authorList>
            <consortium name="The Broad Institute Genome Sequencing Platform"/>
            <person name="Cuomo C."/>
            <person name="Didier E."/>
            <person name="Bowers L."/>
            <person name="Young S.K."/>
            <person name="Zeng Q."/>
            <person name="Gargeya S."/>
            <person name="Fitzgerald M."/>
            <person name="Haas B."/>
            <person name="Abouelleil A."/>
            <person name="Alvarado L."/>
            <person name="Arachchi H.M."/>
            <person name="Berlin A."/>
            <person name="Chapman S.B."/>
            <person name="Gearin G."/>
            <person name="Goldberg J."/>
            <person name="Griggs A."/>
            <person name="Gujja S."/>
            <person name="Hansen M."/>
            <person name="Heiman D."/>
            <person name="Howarth C."/>
            <person name="Larimer J."/>
            <person name="Lui A."/>
            <person name="MacDonald P.J.P."/>
            <person name="McCowen C."/>
            <person name="Montmayeur A."/>
            <person name="Murphy C."/>
            <person name="Neiman D."/>
            <person name="Pearson M."/>
            <person name="Priest M."/>
            <person name="Roberts A."/>
            <person name="Saif S."/>
            <person name="Shea T."/>
            <person name="Sisk P."/>
            <person name="Stolte C."/>
            <person name="Sykes S."/>
            <person name="Wortman J."/>
            <person name="Nusbaum C."/>
            <person name="Birren B."/>
        </authorList>
    </citation>
    <scope>NUCLEOTIDE SEQUENCE [LARGE SCALE GENOMIC DNA]</scope>
    <source>
        <strain evidence="2">ATCC 50505</strain>
    </source>
</reference>